<dbReference type="PROSITE" id="PS51104">
    <property type="entry name" value="PTS_EIIC_TYPE_2"/>
    <property type="match status" value="1"/>
</dbReference>
<accession>A0A427T8L6</accession>
<feature type="domain" description="PTS EIIC type-2" evidence="13">
    <location>
        <begin position="26"/>
        <end position="370"/>
    </location>
</feature>
<comment type="subcellular location">
    <subcellularLocation>
        <location evidence="2">Cell membrane</location>
        <topology evidence="2">Multi-pass membrane protein</topology>
    </subcellularLocation>
</comment>
<evidence type="ECO:0000256" key="7">
    <source>
        <dbReference type="ARBA" id="ARBA00022679"/>
    </source>
</evidence>
<dbReference type="GO" id="GO:0090563">
    <property type="term" value="F:protein-phosphocysteine-sugar phosphotransferase activity"/>
    <property type="evidence" value="ECO:0007669"/>
    <property type="project" value="TreeGrafter"/>
</dbReference>
<proteinExistence type="predicted"/>
<dbReference type="GO" id="GO:0008982">
    <property type="term" value="F:protein-N(PI)-phosphohistidine-sugar phosphotransferase activity"/>
    <property type="evidence" value="ECO:0007669"/>
    <property type="project" value="InterPro"/>
</dbReference>
<keyword evidence="3" id="KW-0813">Transport</keyword>
<feature type="transmembrane region" description="Helical" evidence="12">
    <location>
        <begin position="92"/>
        <end position="117"/>
    </location>
</feature>
<keyword evidence="15" id="KW-1185">Reference proteome</keyword>
<dbReference type="RefSeq" id="WP_125310455.1">
    <property type="nucleotide sequence ID" value="NZ_RSEC01000046.1"/>
</dbReference>
<dbReference type="PANTHER" id="PTHR30181:SF2">
    <property type="entry name" value="PTS SYSTEM MANNITOL-SPECIFIC EIICBA COMPONENT"/>
    <property type="match status" value="1"/>
</dbReference>
<keyword evidence="4" id="KW-1003">Cell membrane</keyword>
<evidence type="ECO:0000259" key="13">
    <source>
        <dbReference type="PROSITE" id="PS51104"/>
    </source>
</evidence>
<dbReference type="Proteomes" id="UP000267081">
    <property type="component" value="Unassembled WGS sequence"/>
</dbReference>
<evidence type="ECO:0000256" key="12">
    <source>
        <dbReference type="SAM" id="Phobius"/>
    </source>
</evidence>
<name>A0A427T8L6_9PSEU</name>
<evidence type="ECO:0000313" key="15">
    <source>
        <dbReference type="Proteomes" id="UP000267081"/>
    </source>
</evidence>
<comment type="function">
    <text evidence="1">The phosphoenolpyruvate-dependent sugar phosphotransferase system (sugar PTS), a major carbohydrate active transport system, catalyzes the phosphorylation of incoming sugar substrates concomitantly with their translocation across the cell membrane. The enzyme II CmtAB PTS system is involved in D-mannitol transport.</text>
</comment>
<keyword evidence="9 12" id="KW-0812">Transmembrane</keyword>
<evidence type="ECO:0000256" key="9">
    <source>
        <dbReference type="ARBA" id="ARBA00022692"/>
    </source>
</evidence>
<dbReference type="GO" id="GO:0005886">
    <property type="term" value="C:plasma membrane"/>
    <property type="evidence" value="ECO:0007669"/>
    <property type="project" value="UniProtKB-SubCell"/>
</dbReference>
<dbReference type="OrthoDB" id="9814222at2"/>
<dbReference type="InterPro" id="IPR050893">
    <property type="entry name" value="Sugar_PTS"/>
</dbReference>
<sequence>MTTTAEREEEATPSRAERARVGIQRFGGHLAGMVMPNIGAFIAWGLITALFIPSGWTPNAHIAELVDPMINFLLPVLIGYTGGRMVHGQRGAVVGAVATVGIAVGASIPMFLGAMIVGPLGGFLIKLWDEKVGSKTAPGFKMLVDNFSAGIIGGAMAVLGMLGIGPVVQGITKALGNGVQGLIDAHLLPLVSIIVEPAKVLFLNNAINHGVLSPLGVADALKDGKAIEFLIEPNPGPGLGILLALTFFGARSARATAPGAIVIQFLGGIHEIYFPYILATPRLILAAIAGGAAGVATFSIFNAGLTATPSPGSIIAVLAVTPKGGYVGVIAGVVIAAAVSFIVAAVLLKFGRDARKEERAAAIAAGGSVA</sequence>
<feature type="transmembrane region" description="Helical" evidence="12">
    <location>
        <begin position="34"/>
        <end position="56"/>
    </location>
</feature>
<feature type="transmembrane region" description="Helical" evidence="12">
    <location>
        <begin position="62"/>
        <end position="80"/>
    </location>
</feature>
<keyword evidence="5" id="KW-0597">Phosphoprotein</keyword>
<evidence type="ECO:0000256" key="5">
    <source>
        <dbReference type="ARBA" id="ARBA00022553"/>
    </source>
</evidence>
<dbReference type="NCBIfam" id="TIGR00851">
    <property type="entry name" value="mtlA"/>
    <property type="match status" value="1"/>
</dbReference>
<feature type="transmembrane region" description="Helical" evidence="12">
    <location>
        <begin position="325"/>
        <end position="348"/>
    </location>
</feature>
<evidence type="ECO:0000256" key="10">
    <source>
        <dbReference type="ARBA" id="ARBA00022989"/>
    </source>
</evidence>
<evidence type="ECO:0000256" key="8">
    <source>
        <dbReference type="ARBA" id="ARBA00022683"/>
    </source>
</evidence>
<evidence type="ECO:0000256" key="3">
    <source>
        <dbReference type="ARBA" id="ARBA00022448"/>
    </source>
</evidence>
<evidence type="ECO:0000256" key="4">
    <source>
        <dbReference type="ARBA" id="ARBA00022475"/>
    </source>
</evidence>
<dbReference type="AlphaFoldDB" id="A0A427T8L6"/>
<evidence type="ECO:0000256" key="2">
    <source>
        <dbReference type="ARBA" id="ARBA00004651"/>
    </source>
</evidence>
<keyword evidence="11 12" id="KW-0472">Membrane</keyword>
<keyword evidence="10 12" id="KW-1133">Transmembrane helix</keyword>
<keyword evidence="7" id="KW-0808">Transferase</keyword>
<comment type="caution">
    <text evidence="14">The sequence shown here is derived from an EMBL/GenBank/DDBJ whole genome shotgun (WGS) entry which is preliminary data.</text>
</comment>
<evidence type="ECO:0000256" key="1">
    <source>
        <dbReference type="ARBA" id="ARBA00002434"/>
    </source>
</evidence>
<gene>
    <name evidence="14" type="ORF">EIY87_20215</name>
</gene>
<keyword evidence="6" id="KW-0762">Sugar transport</keyword>
<dbReference type="PANTHER" id="PTHR30181">
    <property type="entry name" value="MANNITOL PERMEASE IIC COMPONENT"/>
    <property type="match status" value="1"/>
</dbReference>
<dbReference type="InterPro" id="IPR004718">
    <property type="entry name" value="PTS_IIC_mtl"/>
</dbReference>
<evidence type="ECO:0000256" key="6">
    <source>
        <dbReference type="ARBA" id="ARBA00022597"/>
    </source>
</evidence>
<dbReference type="GO" id="GO:0009401">
    <property type="term" value="P:phosphoenolpyruvate-dependent sugar phosphotransferase system"/>
    <property type="evidence" value="ECO:0007669"/>
    <property type="project" value="UniProtKB-KW"/>
</dbReference>
<dbReference type="Pfam" id="PF02378">
    <property type="entry name" value="PTS_EIIC"/>
    <property type="match status" value="1"/>
</dbReference>
<feature type="transmembrane region" description="Helical" evidence="12">
    <location>
        <begin position="147"/>
        <end position="168"/>
    </location>
</feature>
<organism evidence="14 15">
    <name type="scientific">Amycolatopsis eburnea</name>
    <dbReference type="NCBI Taxonomy" id="2267691"/>
    <lineage>
        <taxon>Bacteria</taxon>
        <taxon>Bacillati</taxon>
        <taxon>Actinomycetota</taxon>
        <taxon>Actinomycetes</taxon>
        <taxon>Pseudonocardiales</taxon>
        <taxon>Pseudonocardiaceae</taxon>
        <taxon>Amycolatopsis</taxon>
    </lineage>
</organism>
<keyword evidence="8" id="KW-0598">Phosphotransferase system</keyword>
<evidence type="ECO:0000313" key="14">
    <source>
        <dbReference type="EMBL" id="RSD17120.1"/>
    </source>
</evidence>
<protein>
    <submittedName>
        <fullName evidence="14">PTS mannitol transporter subunit IICB</fullName>
    </submittedName>
</protein>
<evidence type="ECO:0000256" key="11">
    <source>
        <dbReference type="ARBA" id="ARBA00023136"/>
    </source>
</evidence>
<feature type="transmembrane region" description="Helical" evidence="12">
    <location>
        <begin position="283"/>
        <end position="305"/>
    </location>
</feature>
<dbReference type="InterPro" id="IPR013014">
    <property type="entry name" value="PTS_EIIC_2"/>
</dbReference>
<dbReference type="InterPro" id="IPR003352">
    <property type="entry name" value="PTS_EIIC"/>
</dbReference>
<reference evidence="14 15" key="1">
    <citation type="submission" date="2018-12" db="EMBL/GenBank/DDBJ databases">
        <title>Amycolatopsis eburnea sp. nov. actinomycete associate with arbuscular mycorrhiza fungal spore.</title>
        <authorList>
            <person name="Lumyong S."/>
            <person name="Chaiya L."/>
        </authorList>
    </citation>
    <scope>NUCLEOTIDE SEQUENCE [LARGE SCALE GENOMIC DNA]</scope>
    <source>
        <strain evidence="14 15">GLM-1</strain>
    </source>
</reference>
<dbReference type="EMBL" id="RSEC01000046">
    <property type="protein sequence ID" value="RSD17120.1"/>
    <property type="molecule type" value="Genomic_DNA"/>
</dbReference>